<dbReference type="AlphaFoldDB" id="A0A093P3S5"/>
<reference evidence="1 2" key="1">
    <citation type="submission" date="2014-04" db="EMBL/GenBank/DDBJ databases">
        <title>Genome evolution of avian class.</title>
        <authorList>
            <person name="Zhang G."/>
            <person name="Li C."/>
        </authorList>
    </citation>
    <scope>NUCLEOTIDE SEQUENCE [LARGE SCALE GENOMIC DNA]</scope>
    <source>
        <strain evidence="1">BGI_AS28</strain>
    </source>
</reference>
<gene>
    <name evidence="1" type="ORF">AS28_09354</name>
</gene>
<evidence type="ECO:0000313" key="2">
    <source>
        <dbReference type="Proteomes" id="UP000054081"/>
    </source>
</evidence>
<keyword evidence="2" id="KW-1185">Reference proteome</keyword>
<feature type="non-terminal residue" evidence="1">
    <location>
        <position position="39"/>
    </location>
</feature>
<dbReference type="EMBL" id="KL225331">
    <property type="protein sequence ID" value="KFW71051.1"/>
    <property type="molecule type" value="Genomic_DNA"/>
</dbReference>
<feature type="non-terminal residue" evidence="1">
    <location>
        <position position="1"/>
    </location>
</feature>
<evidence type="ECO:0000313" key="1">
    <source>
        <dbReference type="EMBL" id="KFW71051.1"/>
    </source>
</evidence>
<name>A0A093P3S5_PYGAD</name>
<accession>A0A093P3S5</accession>
<protein>
    <submittedName>
        <fullName evidence="1">Uncharacterized protein</fullName>
    </submittedName>
</protein>
<dbReference type="Proteomes" id="UP000054081">
    <property type="component" value="Unassembled WGS sequence"/>
</dbReference>
<proteinExistence type="predicted"/>
<organism evidence="1 2">
    <name type="scientific">Pygoscelis adeliae</name>
    <name type="common">Adelie penguin</name>
    <dbReference type="NCBI Taxonomy" id="9238"/>
    <lineage>
        <taxon>Eukaryota</taxon>
        <taxon>Metazoa</taxon>
        <taxon>Chordata</taxon>
        <taxon>Craniata</taxon>
        <taxon>Vertebrata</taxon>
        <taxon>Euteleostomi</taxon>
        <taxon>Archelosauria</taxon>
        <taxon>Archosauria</taxon>
        <taxon>Dinosauria</taxon>
        <taxon>Saurischia</taxon>
        <taxon>Theropoda</taxon>
        <taxon>Coelurosauria</taxon>
        <taxon>Aves</taxon>
        <taxon>Neognathae</taxon>
        <taxon>Neoaves</taxon>
        <taxon>Aequornithes</taxon>
        <taxon>Sphenisciformes</taxon>
        <taxon>Spheniscidae</taxon>
        <taxon>Pygoscelis</taxon>
    </lineage>
</organism>
<sequence>IFVYSFIHLEIYIHKVLLSSFQQAPVGLNLLLQTALDVQ</sequence>